<dbReference type="RefSeq" id="WP_163947035.1">
    <property type="nucleotide sequence ID" value="NZ_JAAFZH010000004.1"/>
</dbReference>
<gene>
    <name evidence="1" type="ORF">GK108_10465</name>
</gene>
<name>A0A6L9L3S4_9BACT</name>
<proteinExistence type="predicted"/>
<organism evidence="1 2">
    <name type="scientific">Spirosoma terrae</name>
    <dbReference type="NCBI Taxonomy" id="1968276"/>
    <lineage>
        <taxon>Bacteria</taxon>
        <taxon>Pseudomonadati</taxon>
        <taxon>Bacteroidota</taxon>
        <taxon>Cytophagia</taxon>
        <taxon>Cytophagales</taxon>
        <taxon>Cytophagaceae</taxon>
        <taxon>Spirosoma</taxon>
    </lineage>
</organism>
<protein>
    <submittedName>
        <fullName evidence="1">Uncharacterized protein</fullName>
    </submittedName>
</protein>
<accession>A0A6L9L3S4</accession>
<keyword evidence="2" id="KW-1185">Reference proteome</keyword>
<sequence>MLEPKNKSEINDGTVLAKKEAAVEWCKNATNYALQNEGKPWKYILIPHDAITENKTLSGLANQFGR</sequence>
<dbReference type="AlphaFoldDB" id="A0A6L9L3S4"/>
<dbReference type="EMBL" id="JAAFZH010000004">
    <property type="protein sequence ID" value="NDU95295.1"/>
    <property type="molecule type" value="Genomic_DNA"/>
</dbReference>
<evidence type="ECO:0000313" key="2">
    <source>
        <dbReference type="Proteomes" id="UP000474175"/>
    </source>
</evidence>
<evidence type="ECO:0000313" key="1">
    <source>
        <dbReference type="EMBL" id="NDU95295.1"/>
    </source>
</evidence>
<comment type="caution">
    <text evidence="1">The sequence shown here is derived from an EMBL/GenBank/DDBJ whole genome shotgun (WGS) entry which is preliminary data.</text>
</comment>
<dbReference type="Proteomes" id="UP000474175">
    <property type="component" value="Unassembled WGS sequence"/>
</dbReference>
<reference evidence="1 2" key="1">
    <citation type="submission" date="2020-02" db="EMBL/GenBank/DDBJ databases">
        <title>Draft genome sequence of two Spirosoma agri KCTC 52727 and Spirosoma terrae KCTC 52035.</title>
        <authorList>
            <person name="Rojas J."/>
            <person name="Ambika Manirajan B."/>
            <person name="Suarez C."/>
            <person name="Ratering S."/>
            <person name="Schnell S."/>
        </authorList>
    </citation>
    <scope>NUCLEOTIDE SEQUENCE [LARGE SCALE GENOMIC DNA]</scope>
    <source>
        <strain evidence="1 2">KCTC 52035</strain>
    </source>
</reference>